<evidence type="ECO:0000256" key="1">
    <source>
        <dbReference type="SAM" id="Phobius"/>
    </source>
</evidence>
<reference evidence="3" key="1">
    <citation type="journal article" date="2015" name="Nat. Genet.">
        <title>The genome and transcriptome of the zoonotic hookworm Ancylostoma ceylanicum identify infection-specific gene families.</title>
        <authorList>
            <person name="Schwarz E.M."/>
            <person name="Hu Y."/>
            <person name="Antoshechkin I."/>
            <person name="Miller M.M."/>
            <person name="Sternberg P.W."/>
            <person name="Aroian R.V."/>
        </authorList>
    </citation>
    <scope>NUCLEOTIDE SEQUENCE</scope>
    <source>
        <strain evidence="3">HY135</strain>
    </source>
</reference>
<dbReference type="Proteomes" id="UP000024635">
    <property type="component" value="Unassembled WGS sequence"/>
</dbReference>
<keyword evidence="1" id="KW-0472">Membrane</keyword>
<keyword evidence="1" id="KW-1133">Transmembrane helix</keyword>
<gene>
    <name evidence="2" type="primary">Acey_s0906.g2971</name>
    <name evidence="2" type="ORF">Y032_0906g2971</name>
</gene>
<comment type="caution">
    <text evidence="2">The sequence shown here is derived from an EMBL/GenBank/DDBJ whole genome shotgun (WGS) entry which is preliminary data.</text>
</comment>
<dbReference type="OrthoDB" id="5846969at2759"/>
<dbReference type="SUPFAM" id="SSF57302">
    <property type="entry name" value="Snake toxin-like"/>
    <property type="match status" value="1"/>
</dbReference>
<evidence type="ECO:0000313" key="2">
    <source>
        <dbReference type="EMBL" id="EYC36350.1"/>
    </source>
</evidence>
<dbReference type="InterPro" id="IPR045860">
    <property type="entry name" value="Snake_toxin-like_sf"/>
</dbReference>
<organism evidence="2 3">
    <name type="scientific">Ancylostoma ceylanicum</name>
    <dbReference type="NCBI Taxonomy" id="53326"/>
    <lineage>
        <taxon>Eukaryota</taxon>
        <taxon>Metazoa</taxon>
        <taxon>Ecdysozoa</taxon>
        <taxon>Nematoda</taxon>
        <taxon>Chromadorea</taxon>
        <taxon>Rhabditida</taxon>
        <taxon>Rhabditina</taxon>
        <taxon>Rhabditomorpha</taxon>
        <taxon>Strongyloidea</taxon>
        <taxon>Ancylostomatidae</taxon>
        <taxon>Ancylostomatinae</taxon>
        <taxon>Ancylostoma</taxon>
    </lineage>
</organism>
<dbReference type="AlphaFoldDB" id="A0A016W9N8"/>
<evidence type="ECO:0000313" key="3">
    <source>
        <dbReference type="Proteomes" id="UP000024635"/>
    </source>
</evidence>
<keyword evidence="3" id="KW-1185">Reference proteome</keyword>
<keyword evidence="1" id="KW-0812">Transmembrane</keyword>
<dbReference type="EMBL" id="JARK01000506">
    <property type="protein sequence ID" value="EYC36350.1"/>
    <property type="molecule type" value="Genomic_DNA"/>
</dbReference>
<feature type="transmembrane region" description="Helical" evidence="1">
    <location>
        <begin position="12"/>
        <end position="32"/>
    </location>
</feature>
<sequence length="131" mass="13990">MQTLFLPTSGKAMFSAAISMLYGLTIALLCLIHTGLAINCYRGAVYNNSAAPTEQLACPVATYCTKITALIPVSLATYGCDQSASLCKAVECYDNQNGGKTCCCATDFCNESNIHLSNSVIIMSVLFYVLF</sequence>
<proteinExistence type="predicted"/>
<protein>
    <recommendedName>
        <fullName evidence="4">ET module</fullName>
    </recommendedName>
</protein>
<name>A0A016W9N8_9BILA</name>
<evidence type="ECO:0008006" key="4">
    <source>
        <dbReference type="Google" id="ProtNLM"/>
    </source>
</evidence>
<accession>A0A016W9N8</accession>